<keyword evidence="9" id="KW-0808">Transferase</keyword>
<evidence type="ECO:0000256" key="1">
    <source>
        <dbReference type="ARBA" id="ARBA00005010"/>
    </source>
</evidence>
<feature type="domain" description="Sirohaem synthase dimerisation" evidence="7">
    <location>
        <begin position="154"/>
        <end position="200"/>
    </location>
</feature>
<dbReference type="InterPro" id="IPR019478">
    <property type="entry name" value="Sirohaem_synthase_dimer_dom"/>
</dbReference>
<evidence type="ECO:0000256" key="4">
    <source>
        <dbReference type="ARBA" id="ARBA00023027"/>
    </source>
</evidence>
<dbReference type="EMBL" id="CP003732">
    <property type="protein sequence ID" value="AFV11741.1"/>
    <property type="molecule type" value="Genomic_DNA"/>
</dbReference>
<name>K4LFD6_THEPS</name>
<keyword evidence="9" id="KW-0489">Methyltransferase</keyword>
<dbReference type="AlphaFoldDB" id="K4LFD6"/>
<evidence type="ECO:0000259" key="7">
    <source>
        <dbReference type="Pfam" id="PF10414"/>
    </source>
</evidence>
<dbReference type="HOGENOM" id="CLU_011276_8_1_9"/>
<dbReference type="GO" id="GO:0008168">
    <property type="term" value="F:methyltransferase activity"/>
    <property type="evidence" value="ECO:0007669"/>
    <property type="project" value="UniProtKB-KW"/>
</dbReference>
<feature type="domain" description="Siroheme synthase central" evidence="8">
    <location>
        <begin position="122"/>
        <end position="149"/>
    </location>
</feature>
<dbReference type="InterPro" id="IPR028281">
    <property type="entry name" value="Sirohaem_synthase_central"/>
</dbReference>
<proteinExistence type="predicted"/>
<dbReference type="InterPro" id="IPR028161">
    <property type="entry name" value="Met8-like"/>
</dbReference>
<dbReference type="SUPFAM" id="SSF51735">
    <property type="entry name" value="NAD(P)-binding Rossmann-fold domains"/>
    <property type="match status" value="1"/>
</dbReference>
<evidence type="ECO:0000256" key="6">
    <source>
        <dbReference type="ARBA" id="ARBA00047561"/>
    </source>
</evidence>
<dbReference type="PANTHER" id="PTHR35330:SF1">
    <property type="entry name" value="SIROHEME BIOSYNTHESIS PROTEIN MET8"/>
    <property type="match status" value="1"/>
</dbReference>
<evidence type="ECO:0000256" key="3">
    <source>
        <dbReference type="ARBA" id="ARBA00023002"/>
    </source>
</evidence>
<dbReference type="InterPro" id="IPR006367">
    <property type="entry name" value="Sirohaem_synthase_N"/>
</dbReference>
<comment type="catalytic activity">
    <reaction evidence="6">
        <text>precorrin-2 + NAD(+) = sirohydrochlorin + NADH + 2 H(+)</text>
        <dbReference type="Rhea" id="RHEA:15613"/>
        <dbReference type="ChEBI" id="CHEBI:15378"/>
        <dbReference type="ChEBI" id="CHEBI:57540"/>
        <dbReference type="ChEBI" id="CHEBI:57945"/>
        <dbReference type="ChEBI" id="CHEBI:58351"/>
        <dbReference type="ChEBI" id="CHEBI:58827"/>
        <dbReference type="EC" id="1.3.1.76"/>
    </reaction>
</comment>
<dbReference type="InterPro" id="IPR037115">
    <property type="entry name" value="Sirohaem_synt_dimer_dom_sf"/>
</dbReference>
<evidence type="ECO:0000313" key="9">
    <source>
        <dbReference type="EMBL" id="AFV11741.1"/>
    </source>
</evidence>
<dbReference type="GO" id="GO:0019354">
    <property type="term" value="P:siroheme biosynthetic process"/>
    <property type="evidence" value="ECO:0007669"/>
    <property type="project" value="UniProtKB-UniPathway"/>
</dbReference>
<dbReference type="Gene3D" id="3.30.160.110">
    <property type="entry name" value="Siroheme synthase, domain 2"/>
    <property type="match status" value="1"/>
</dbReference>
<dbReference type="KEGG" id="tpz:Tph_c15350"/>
<dbReference type="Pfam" id="PF14824">
    <property type="entry name" value="Sirohm_synth_M"/>
    <property type="match status" value="1"/>
</dbReference>
<dbReference type="Gene3D" id="3.40.50.720">
    <property type="entry name" value="NAD(P)-binding Rossmann-like Domain"/>
    <property type="match status" value="1"/>
</dbReference>
<dbReference type="STRING" id="1089553.Tph_c15350"/>
<keyword evidence="9" id="KW-0456">Lyase</keyword>
<dbReference type="eggNOG" id="COG1648">
    <property type="taxonomic scope" value="Bacteria"/>
</dbReference>
<organism evidence="9 10">
    <name type="scientific">Thermacetogenium phaeum (strain ATCC BAA-254 / DSM 26808 / PB)</name>
    <dbReference type="NCBI Taxonomy" id="1089553"/>
    <lineage>
        <taxon>Bacteria</taxon>
        <taxon>Bacillati</taxon>
        <taxon>Bacillota</taxon>
        <taxon>Clostridia</taxon>
        <taxon>Thermoanaerobacterales</taxon>
        <taxon>Thermoanaerobacteraceae</taxon>
        <taxon>Thermacetogenium</taxon>
    </lineage>
</organism>
<dbReference type="Pfam" id="PF13241">
    <property type="entry name" value="NAD_binding_7"/>
    <property type="match status" value="1"/>
</dbReference>
<dbReference type="UniPathway" id="UPA00262">
    <property type="reaction ID" value="UER00222"/>
</dbReference>
<accession>K4LFD6</accession>
<evidence type="ECO:0000256" key="2">
    <source>
        <dbReference type="ARBA" id="ARBA00012400"/>
    </source>
</evidence>
<dbReference type="GO" id="GO:0004325">
    <property type="term" value="F:ferrochelatase activity"/>
    <property type="evidence" value="ECO:0007669"/>
    <property type="project" value="InterPro"/>
</dbReference>
<keyword evidence="5" id="KW-0627">Porphyrin biosynthesis</keyword>
<protein>
    <recommendedName>
        <fullName evidence="2">precorrin-2 dehydrogenase</fullName>
        <ecNumber evidence="2">1.3.1.76</ecNumber>
    </recommendedName>
</protein>
<gene>
    <name evidence="9" type="primary">cysG</name>
    <name evidence="9" type="ordered locus">Tph_c15350</name>
</gene>
<sequence length="215" mass="24359">MEQLNLYPVAIKVQGRRCLVVGGGNVAERKVAGLQECGAEVVLVSPELTPELERLVASGRVIHLNREFEEGDLEGVHLAICATDNKALNREIARLCENRRIPVNVVDNPELSTFFVPSVIRRGPLCIGITTGGNSPLLARRLREELEEHIGPEFGELTLFLGKLRQIIQERFSDPEKRRKIWEKVLPPGFFAHFQKEKMNSWRKQVEECISSPWE</sequence>
<dbReference type="OrthoDB" id="9773765at2"/>
<dbReference type="RefSeq" id="WP_015050621.1">
    <property type="nucleotide sequence ID" value="NC_018870.1"/>
</dbReference>
<dbReference type="EC" id="1.3.1.76" evidence="2"/>
<dbReference type="Proteomes" id="UP000000467">
    <property type="component" value="Chromosome"/>
</dbReference>
<evidence type="ECO:0000256" key="5">
    <source>
        <dbReference type="ARBA" id="ARBA00023244"/>
    </source>
</evidence>
<keyword evidence="4" id="KW-0520">NAD</keyword>
<dbReference type="PANTHER" id="PTHR35330">
    <property type="entry name" value="SIROHEME BIOSYNTHESIS PROTEIN MET8"/>
    <property type="match status" value="1"/>
</dbReference>
<dbReference type="GO" id="GO:0032259">
    <property type="term" value="P:methylation"/>
    <property type="evidence" value="ECO:0007669"/>
    <property type="project" value="UniProtKB-KW"/>
</dbReference>
<dbReference type="GO" id="GO:0043115">
    <property type="term" value="F:precorrin-2 dehydrogenase activity"/>
    <property type="evidence" value="ECO:0007669"/>
    <property type="project" value="UniProtKB-EC"/>
</dbReference>
<keyword evidence="10" id="KW-1185">Reference proteome</keyword>
<dbReference type="Gene3D" id="1.10.8.210">
    <property type="entry name" value="Sirohaem synthase, dimerisation domain"/>
    <property type="match status" value="1"/>
</dbReference>
<reference evidence="9 10" key="1">
    <citation type="journal article" date="2012" name="BMC Genomics">
        <title>Genome-guided analysis of physiological and morphological traits of the fermentative acetate oxidizer Thermacetogenium phaeum.</title>
        <authorList>
            <person name="Oehler D."/>
            <person name="Poehlein A."/>
            <person name="Leimbach A."/>
            <person name="Muller N."/>
            <person name="Daniel R."/>
            <person name="Gottschalk G."/>
            <person name="Schink B."/>
        </authorList>
    </citation>
    <scope>NUCLEOTIDE SEQUENCE [LARGE SCALE GENOMIC DNA]</scope>
    <source>
        <strain evidence="10">ATCC BAA-254 / DSM 26808 / PB</strain>
    </source>
</reference>
<dbReference type="Pfam" id="PF10414">
    <property type="entry name" value="CysG_dimeriser"/>
    <property type="match status" value="1"/>
</dbReference>
<dbReference type="SUPFAM" id="SSF75615">
    <property type="entry name" value="Siroheme synthase middle domains-like"/>
    <property type="match status" value="1"/>
</dbReference>
<dbReference type="InterPro" id="IPR036291">
    <property type="entry name" value="NAD(P)-bd_dom_sf"/>
</dbReference>
<comment type="pathway">
    <text evidence="1">Porphyrin-containing compound metabolism; siroheme biosynthesis; sirohydrochlorin from precorrin-2: step 1/1.</text>
</comment>
<keyword evidence="3 9" id="KW-0560">Oxidoreductase</keyword>
<evidence type="ECO:0000313" key="10">
    <source>
        <dbReference type="Proteomes" id="UP000000467"/>
    </source>
</evidence>
<dbReference type="NCBIfam" id="TIGR01470">
    <property type="entry name" value="cysG_Nterm"/>
    <property type="match status" value="1"/>
</dbReference>
<evidence type="ECO:0000259" key="8">
    <source>
        <dbReference type="Pfam" id="PF14824"/>
    </source>
</evidence>